<evidence type="ECO:0000313" key="2">
    <source>
        <dbReference type="EMBL" id="CAF0754257.1"/>
    </source>
</evidence>
<name>A0A814BTZ4_9BILA</name>
<evidence type="ECO:0000313" key="3">
    <source>
        <dbReference type="EMBL" id="CAF0933475.1"/>
    </source>
</evidence>
<dbReference type="EMBL" id="CAJOBC010002018">
    <property type="protein sequence ID" value="CAF3711081.1"/>
    <property type="molecule type" value="Genomic_DNA"/>
</dbReference>
<dbReference type="Proteomes" id="UP000682733">
    <property type="component" value="Unassembled WGS sequence"/>
</dbReference>
<dbReference type="Proteomes" id="UP000681722">
    <property type="component" value="Unassembled WGS sequence"/>
</dbReference>
<gene>
    <name evidence="3" type="ORF">GPM918_LOCUS10312</name>
    <name evidence="2" type="ORF">OVA965_LOCUS2193</name>
    <name evidence="5" type="ORF">SRO942_LOCUS10313</name>
    <name evidence="4" type="ORF">TMI583_LOCUS2193</name>
</gene>
<feature type="signal peptide" evidence="1">
    <location>
        <begin position="1"/>
        <end position="24"/>
    </location>
</feature>
<dbReference type="Proteomes" id="UP000677228">
    <property type="component" value="Unassembled WGS sequence"/>
</dbReference>
<proteinExistence type="predicted"/>
<reference evidence="3" key="1">
    <citation type="submission" date="2021-02" db="EMBL/GenBank/DDBJ databases">
        <authorList>
            <person name="Nowell W R."/>
        </authorList>
    </citation>
    <scope>NUCLEOTIDE SEQUENCE</scope>
</reference>
<dbReference type="EMBL" id="CAJNOK010000452">
    <property type="protein sequence ID" value="CAF0754257.1"/>
    <property type="molecule type" value="Genomic_DNA"/>
</dbReference>
<evidence type="ECO:0000256" key="1">
    <source>
        <dbReference type="SAM" id="SignalP"/>
    </source>
</evidence>
<feature type="chain" id="PRO_5035684243" evidence="1">
    <location>
        <begin position="25"/>
        <end position="95"/>
    </location>
</feature>
<dbReference type="EMBL" id="CAJNOQ010002018">
    <property type="protein sequence ID" value="CAF0933475.1"/>
    <property type="molecule type" value="Genomic_DNA"/>
</dbReference>
<keyword evidence="1" id="KW-0732">Signal</keyword>
<protein>
    <submittedName>
        <fullName evidence="3">Uncharacterized protein</fullName>
    </submittedName>
</protein>
<evidence type="ECO:0000313" key="4">
    <source>
        <dbReference type="EMBL" id="CAF3533325.1"/>
    </source>
</evidence>
<dbReference type="EMBL" id="CAJOBA010000452">
    <property type="protein sequence ID" value="CAF3533325.1"/>
    <property type="molecule type" value="Genomic_DNA"/>
</dbReference>
<comment type="caution">
    <text evidence="3">The sequence shown here is derived from an EMBL/GenBank/DDBJ whole genome shotgun (WGS) entry which is preliminary data.</text>
</comment>
<keyword evidence="6" id="KW-1185">Reference proteome</keyword>
<evidence type="ECO:0000313" key="6">
    <source>
        <dbReference type="Proteomes" id="UP000663829"/>
    </source>
</evidence>
<dbReference type="AlphaFoldDB" id="A0A814BTZ4"/>
<dbReference type="Proteomes" id="UP000663829">
    <property type="component" value="Unassembled WGS sequence"/>
</dbReference>
<sequence length="95" mass="11313">MNAFIKLVFLFILSIALFRSTISAQFERQEFVNLENDGEGDSQENVEILRRSLFENPFDLYRRLNRQEQQADKRKSNRPFTIAFPALIRTKKRVM</sequence>
<accession>A0A814BTZ4</accession>
<evidence type="ECO:0000313" key="5">
    <source>
        <dbReference type="EMBL" id="CAF3711081.1"/>
    </source>
</evidence>
<organism evidence="3 6">
    <name type="scientific">Didymodactylos carnosus</name>
    <dbReference type="NCBI Taxonomy" id="1234261"/>
    <lineage>
        <taxon>Eukaryota</taxon>
        <taxon>Metazoa</taxon>
        <taxon>Spiralia</taxon>
        <taxon>Gnathifera</taxon>
        <taxon>Rotifera</taxon>
        <taxon>Eurotatoria</taxon>
        <taxon>Bdelloidea</taxon>
        <taxon>Philodinida</taxon>
        <taxon>Philodinidae</taxon>
        <taxon>Didymodactylos</taxon>
    </lineage>
</organism>